<dbReference type="Proteomes" id="UP000027463">
    <property type="component" value="Unassembled WGS sequence"/>
</dbReference>
<keyword evidence="2" id="KW-1185">Reference proteome</keyword>
<dbReference type="EMBL" id="AUNC01000029">
    <property type="protein sequence ID" value="KEO54797.1"/>
    <property type="molecule type" value="Genomic_DNA"/>
</dbReference>
<comment type="caution">
    <text evidence="1">The sequence shown here is derived from an EMBL/GenBank/DDBJ whole genome shotgun (WGS) entry which is preliminary data.</text>
</comment>
<evidence type="ECO:0000313" key="1">
    <source>
        <dbReference type="EMBL" id="KEO54797.1"/>
    </source>
</evidence>
<gene>
    <name evidence="1" type="ORF">SMB34_20415</name>
</gene>
<accession>A0ABR4TM92</accession>
<proteinExistence type="predicted"/>
<reference evidence="1 2" key="1">
    <citation type="submission" date="2013-07" db="EMBL/GenBank/DDBJ databases">
        <title>Thalassospira permensis NBRC 106175 Genome Sequencing.</title>
        <authorList>
            <person name="Lai Q."/>
            <person name="Shao Z."/>
        </authorList>
    </citation>
    <scope>NUCLEOTIDE SEQUENCE [LARGE SCALE GENOMIC DNA]</scope>
    <source>
        <strain evidence="1 2">NBRC 106175</strain>
    </source>
</reference>
<organism evidence="1 2">
    <name type="scientific">Thalassospira permensis NBRC 106175</name>
    <dbReference type="NCBI Taxonomy" id="1353532"/>
    <lineage>
        <taxon>Bacteria</taxon>
        <taxon>Pseudomonadati</taxon>
        <taxon>Pseudomonadota</taxon>
        <taxon>Alphaproteobacteria</taxon>
        <taxon>Rhodospirillales</taxon>
        <taxon>Thalassospiraceae</taxon>
        <taxon>Thalassospira</taxon>
    </lineage>
</organism>
<evidence type="ECO:0000313" key="2">
    <source>
        <dbReference type="Proteomes" id="UP000027463"/>
    </source>
</evidence>
<protein>
    <submittedName>
        <fullName evidence="1">Uncharacterized protein</fullName>
    </submittedName>
</protein>
<sequence length="46" mass="5169">MDHTLVLKKMAAGKDVFPVRRPCFTCYVGSFAHRNIGQIVQGFSLE</sequence>
<name>A0ABR4TM92_9PROT</name>